<dbReference type="EMBL" id="JALHBS010000028">
    <property type="protein sequence ID" value="MCP3054500.1"/>
    <property type="molecule type" value="Genomic_DNA"/>
</dbReference>
<evidence type="ECO:0000313" key="1">
    <source>
        <dbReference type="EMBL" id="MCP3054500.1"/>
    </source>
</evidence>
<dbReference type="RefSeq" id="WP_253963376.1">
    <property type="nucleotide sequence ID" value="NZ_JALHBS010000028.1"/>
</dbReference>
<reference evidence="1" key="1">
    <citation type="submission" date="2022-03" db="EMBL/GenBank/DDBJ databases">
        <title>Aurantimonas Liuensis sp. Nov., isolated from the hadal seawater of the Mariana Trench.</title>
        <authorList>
            <person name="Liu R."/>
        </authorList>
    </citation>
    <scope>NUCLEOTIDE SEQUENCE</scope>
    <source>
        <strain evidence="1">LRZ36</strain>
    </source>
</reference>
<dbReference type="AlphaFoldDB" id="A0A9X2H613"/>
<dbReference type="Proteomes" id="UP001155220">
    <property type="component" value="Unassembled WGS sequence"/>
</dbReference>
<accession>A0A9X2H613</accession>
<protein>
    <submittedName>
        <fullName evidence="1">Uncharacterized protein</fullName>
    </submittedName>
</protein>
<keyword evidence="2" id="KW-1185">Reference proteome</keyword>
<evidence type="ECO:0000313" key="2">
    <source>
        <dbReference type="Proteomes" id="UP001155220"/>
    </source>
</evidence>
<comment type="caution">
    <text evidence="1">The sequence shown here is derived from an EMBL/GenBank/DDBJ whole genome shotgun (WGS) entry which is preliminary data.</text>
</comment>
<name>A0A9X2H613_9HYPH</name>
<gene>
    <name evidence="1" type="ORF">MJ956_04995</name>
</gene>
<proteinExistence type="predicted"/>
<sequence>MRFKLGRSETLTARRANDGVWPVDLLWTSEDSVSLLKLNIETALGRIYRGVR</sequence>
<organism evidence="1 2">
    <name type="scientific">Aurantimonas marianensis</name>
    <dbReference type="NCBI Taxonomy" id="2920428"/>
    <lineage>
        <taxon>Bacteria</taxon>
        <taxon>Pseudomonadati</taxon>
        <taxon>Pseudomonadota</taxon>
        <taxon>Alphaproteobacteria</taxon>
        <taxon>Hyphomicrobiales</taxon>
        <taxon>Aurantimonadaceae</taxon>
        <taxon>Aurantimonas</taxon>
    </lineage>
</organism>